<accession>A0ABQ8BGJ9</accession>
<dbReference type="NCBIfam" id="TIGR01640">
    <property type="entry name" value="F_box_assoc_1"/>
    <property type="match status" value="1"/>
</dbReference>
<dbReference type="InterPro" id="IPR017451">
    <property type="entry name" value="F-box-assoc_interact_dom"/>
</dbReference>
<keyword evidence="3" id="KW-1185">Reference proteome</keyword>
<dbReference type="EMBL" id="JAGKQM010000011">
    <property type="protein sequence ID" value="KAH0903949.1"/>
    <property type="molecule type" value="Genomic_DNA"/>
</dbReference>
<feature type="domain" description="F-box associated beta-propeller type 1" evidence="1">
    <location>
        <begin position="56"/>
        <end position="200"/>
    </location>
</feature>
<name>A0ABQ8BGJ9_BRANA</name>
<dbReference type="Proteomes" id="UP000824890">
    <property type="component" value="Unassembled WGS sequence"/>
</dbReference>
<organism evidence="2 3">
    <name type="scientific">Brassica napus</name>
    <name type="common">Rape</name>
    <dbReference type="NCBI Taxonomy" id="3708"/>
    <lineage>
        <taxon>Eukaryota</taxon>
        <taxon>Viridiplantae</taxon>
        <taxon>Streptophyta</taxon>
        <taxon>Embryophyta</taxon>
        <taxon>Tracheophyta</taxon>
        <taxon>Spermatophyta</taxon>
        <taxon>Magnoliopsida</taxon>
        <taxon>eudicotyledons</taxon>
        <taxon>Gunneridae</taxon>
        <taxon>Pentapetalae</taxon>
        <taxon>rosids</taxon>
        <taxon>malvids</taxon>
        <taxon>Brassicales</taxon>
        <taxon>Brassicaceae</taxon>
        <taxon>Brassiceae</taxon>
        <taxon>Brassica</taxon>
    </lineage>
</organism>
<dbReference type="InterPro" id="IPR006527">
    <property type="entry name" value="F-box-assoc_dom_typ1"/>
</dbReference>
<evidence type="ECO:0000259" key="1">
    <source>
        <dbReference type="Pfam" id="PF07734"/>
    </source>
</evidence>
<dbReference type="Pfam" id="PF07734">
    <property type="entry name" value="FBA_1"/>
    <property type="match status" value="1"/>
</dbReference>
<protein>
    <recommendedName>
        <fullName evidence="1">F-box associated beta-propeller type 1 domain-containing protein</fullName>
    </recommendedName>
</protein>
<evidence type="ECO:0000313" key="2">
    <source>
        <dbReference type="EMBL" id="KAH0903949.1"/>
    </source>
</evidence>
<reference evidence="2 3" key="1">
    <citation type="submission" date="2021-05" db="EMBL/GenBank/DDBJ databases">
        <title>Genome Assembly of Synthetic Allotetraploid Brassica napus Reveals Homoeologous Exchanges between Subgenomes.</title>
        <authorList>
            <person name="Davis J.T."/>
        </authorList>
    </citation>
    <scope>NUCLEOTIDE SEQUENCE [LARGE SCALE GENOMIC DNA]</scope>
    <source>
        <strain evidence="3">cv. Da-Ae</strain>
        <tissue evidence="2">Seedling</tissue>
    </source>
</reference>
<sequence>MCSSQIALFPLSCPRLPWEIQNPSSFFGIESTRETMMTSHLPAELVDEILSRVPAIINKAYVERTWIKHNDGRRCFRRKAMFTLGYENNQSCRCYKIMMFLDWYDIGGEYDQDGEFEIYDFNSNTWRFINARNCIFNKSEGVTLNGNNYWINIGYLLSFDFTRERFKRWYFPLTSQDCREELSVLHWSIGSSKMEIWICHGANLSQWTMTGIRKWPCVIHRSRFGGSMSGVCTIGEEDEYYTEIPFVGARFHRHPIFNYAPSLVQIQQDNIESDVSGKSSSDSEMRHNDGQFSQEIGIMMSEADEWYWREIECTDFSSRRGSRRRRG</sequence>
<proteinExistence type="predicted"/>
<gene>
    <name evidence="2" type="ORF">HID58_043452</name>
</gene>
<comment type="caution">
    <text evidence="2">The sequence shown here is derived from an EMBL/GenBank/DDBJ whole genome shotgun (WGS) entry which is preliminary data.</text>
</comment>
<evidence type="ECO:0000313" key="3">
    <source>
        <dbReference type="Proteomes" id="UP000824890"/>
    </source>
</evidence>